<organism evidence="3 4">
    <name type="scientific">Flavobacterium cutihirudinis</name>
    <dbReference type="NCBI Taxonomy" id="1265740"/>
    <lineage>
        <taxon>Bacteria</taxon>
        <taxon>Pseudomonadati</taxon>
        <taxon>Bacteroidota</taxon>
        <taxon>Flavobacteriia</taxon>
        <taxon>Flavobacteriales</taxon>
        <taxon>Flavobacteriaceae</taxon>
        <taxon>Flavobacterium</taxon>
    </lineage>
</organism>
<dbReference type="OrthoDB" id="1419899at2"/>
<evidence type="ECO:0000259" key="2">
    <source>
        <dbReference type="Pfam" id="PF13648"/>
    </source>
</evidence>
<dbReference type="EMBL" id="QRDQ01000008">
    <property type="protein sequence ID" value="RED25494.1"/>
    <property type="molecule type" value="Genomic_DNA"/>
</dbReference>
<keyword evidence="1" id="KW-0732">Signal</keyword>
<dbReference type="PROSITE" id="PS51257">
    <property type="entry name" value="PROKAR_LIPOPROTEIN"/>
    <property type="match status" value="1"/>
</dbReference>
<accession>A0A3D9FXL7</accession>
<proteinExistence type="predicted"/>
<feature type="domain" description="Lipocalin-like" evidence="2">
    <location>
        <begin position="31"/>
        <end position="124"/>
    </location>
</feature>
<evidence type="ECO:0000256" key="1">
    <source>
        <dbReference type="SAM" id="SignalP"/>
    </source>
</evidence>
<dbReference type="Pfam" id="PF13648">
    <property type="entry name" value="Lipocalin_4"/>
    <property type="match status" value="1"/>
</dbReference>
<comment type="caution">
    <text evidence="3">The sequence shown here is derived from an EMBL/GenBank/DDBJ whole genome shotgun (WGS) entry which is preliminary data.</text>
</comment>
<dbReference type="Proteomes" id="UP000257004">
    <property type="component" value="Unassembled WGS sequence"/>
</dbReference>
<dbReference type="AlphaFoldDB" id="A0A3D9FXL7"/>
<sequence>MKKISILFLSVLALSLAVVSCNDNDDEIQSIEGKWVPVKLGKIVDGKEVLSDYPNEHNCESDVMEFTNDSKFTDLMHLFADNNCMAVTAKGTWLLNEKHLTLTYEDQQINNIEILELTKSVLKIKYTGKSDEAHMFVITIFERKQ</sequence>
<dbReference type="RefSeq" id="WP_115888285.1">
    <property type="nucleotide sequence ID" value="NZ_QRDQ01000008.1"/>
</dbReference>
<gene>
    <name evidence="3" type="ORF">BD847_2249</name>
</gene>
<feature type="chain" id="PRO_5017831995" evidence="1">
    <location>
        <begin position="21"/>
        <end position="145"/>
    </location>
</feature>
<feature type="signal peptide" evidence="1">
    <location>
        <begin position="1"/>
        <end position="20"/>
    </location>
</feature>
<dbReference type="InterPro" id="IPR024311">
    <property type="entry name" value="Lipocalin-like"/>
</dbReference>
<name>A0A3D9FXL7_9FLAO</name>
<protein>
    <submittedName>
        <fullName evidence="3">Lipocalin-like protein</fullName>
    </submittedName>
</protein>
<reference evidence="3 4" key="1">
    <citation type="submission" date="2018-07" db="EMBL/GenBank/DDBJ databases">
        <title>Genomic Encyclopedia of Archaeal and Bacterial Type Strains, Phase II (KMG-II): from individual species to whole genera.</title>
        <authorList>
            <person name="Goeker M."/>
        </authorList>
    </citation>
    <scope>NUCLEOTIDE SEQUENCE [LARGE SCALE GENOMIC DNA]</scope>
    <source>
        <strain evidence="3 4">DSM 25795</strain>
    </source>
</reference>
<evidence type="ECO:0000313" key="4">
    <source>
        <dbReference type="Proteomes" id="UP000257004"/>
    </source>
</evidence>
<keyword evidence="4" id="KW-1185">Reference proteome</keyword>
<evidence type="ECO:0000313" key="3">
    <source>
        <dbReference type="EMBL" id="RED25494.1"/>
    </source>
</evidence>